<keyword evidence="2" id="KW-1185">Reference proteome</keyword>
<reference evidence="1" key="1">
    <citation type="submission" date="2021-01" db="EMBL/GenBank/DDBJ databases">
        <authorList>
            <consortium name="Genoscope - CEA"/>
            <person name="William W."/>
        </authorList>
    </citation>
    <scope>NUCLEOTIDE SEQUENCE</scope>
</reference>
<dbReference type="AlphaFoldDB" id="A0A8S1LKK7"/>
<evidence type="ECO:0000313" key="1">
    <source>
        <dbReference type="EMBL" id="CAD8065883.1"/>
    </source>
</evidence>
<protein>
    <submittedName>
        <fullName evidence="1">Uncharacterized protein</fullName>
    </submittedName>
</protein>
<dbReference type="EMBL" id="CAJJDN010000021">
    <property type="protein sequence ID" value="CAD8065883.1"/>
    <property type="molecule type" value="Genomic_DNA"/>
</dbReference>
<comment type="caution">
    <text evidence="1">The sequence shown here is derived from an EMBL/GenBank/DDBJ whole genome shotgun (WGS) entry which is preliminary data.</text>
</comment>
<name>A0A8S1LKK7_9CILI</name>
<evidence type="ECO:0000313" key="2">
    <source>
        <dbReference type="Proteomes" id="UP000692954"/>
    </source>
</evidence>
<dbReference type="Proteomes" id="UP000692954">
    <property type="component" value="Unassembled WGS sequence"/>
</dbReference>
<gene>
    <name evidence="1" type="ORF">PSON_ATCC_30995.1.T0210019</name>
</gene>
<proteinExistence type="predicted"/>
<organism evidence="1 2">
    <name type="scientific">Paramecium sonneborni</name>
    <dbReference type="NCBI Taxonomy" id="65129"/>
    <lineage>
        <taxon>Eukaryota</taxon>
        <taxon>Sar</taxon>
        <taxon>Alveolata</taxon>
        <taxon>Ciliophora</taxon>
        <taxon>Intramacronucleata</taxon>
        <taxon>Oligohymenophorea</taxon>
        <taxon>Peniculida</taxon>
        <taxon>Parameciidae</taxon>
        <taxon>Paramecium</taxon>
    </lineage>
</organism>
<accession>A0A8S1LKK7</accession>
<sequence>MLKLKKARVLIIYECQFYFTNKIISFLNFNPEEDWLKNNYKSLIESIAICKVQLLFSISFLLNQPSFESLLKSNIFISLTNLTAQIHLKRIQGQFWKNKHIKNKISLSNRTSEEKKF</sequence>